<evidence type="ECO:0000256" key="1">
    <source>
        <dbReference type="ARBA" id="ARBA00022490"/>
    </source>
</evidence>
<keyword evidence="2 5" id="KW-0690">Ribosome biogenesis</keyword>
<evidence type="ECO:0000313" key="7">
    <source>
        <dbReference type="EMBL" id="MVA75936.1"/>
    </source>
</evidence>
<gene>
    <name evidence="7" type="primary">ruvX</name>
    <name evidence="7" type="ORF">GC722_07860</name>
</gene>
<keyword evidence="3 5" id="KW-0540">Nuclease</keyword>
<comment type="similarity">
    <text evidence="5">Belongs to the YqgF HJR family.</text>
</comment>
<dbReference type="InterPro" id="IPR012337">
    <property type="entry name" value="RNaseH-like_sf"/>
</dbReference>
<dbReference type="InterPro" id="IPR006641">
    <property type="entry name" value="YqgF/RNaseH-like_dom"/>
</dbReference>
<keyword evidence="1 5" id="KW-0963">Cytoplasm</keyword>
<dbReference type="GO" id="GO:0004518">
    <property type="term" value="F:nuclease activity"/>
    <property type="evidence" value="ECO:0007669"/>
    <property type="project" value="UniProtKB-KW"/>
</dbReference>
<dbReference type="InterPro" id="IPR037027">
    <property type="entry name" value="YqgF/RNaseH-like_dom_sf"/>
</dbReference>
<dbReference type="NCBIfam" id="TIGR00250">
    <property type="entry name" value="RNAse_H_YqgF"/>
    <property type="match status" value="1"/>
</dbReference>
<dbReference type="SUPFAM" id="SSF53098">
    <property type="entry name" value="Ribonuclease H-like"/>
    <property type="match status" value="1"/>
</dbReference>
<dbReference type="PANTHER" id="PTHR33317:SF4">
    <property type="entry name" value="POLYNUCLEOTIDYL TRANSFERASE, RIBONUCLEASE H-LIKE SUPERFAMILY PROTEIN"/>
    <property type="match status" value="1"/>
</dbReference>
<feature type="domain" description="YqgF/RNase H-like" evidence="6">
    <location>
        <begin position="4"/>
        <end position="102"/>
    </location>
</feature>
<dbReference type="CDD" id="cd16964">
    <property type="entry name" value="YqgF"/>
    <property type="match status" value="1"/>
</dbReference>
<dbReference type="RefSeq" id="WP_331714528.1">
    <property type="nucleotide sequence ID" value="NZ_WPCU01000005.1"/>
</dbReference>
<comment type="caution">
    <text evidence="7">The sequence shown here is derived from an EMBL/GenBank/DDBJ whole genome shotgun (WGS) entry which is preliminary data.</text>
</comment>
<comment type="function">
    <text evidence="5">Could be a nuclease involved in processing of the 5'-end of pre-16S rRNA.</text>
</comment>
<dbReference type="SMART" id="SM00732">
    <property type="entry name" value="YqgFc"/>
    <property type="match status" value="1"/>
</dbReference>
<dbReference type="PANTHER" id="PTHR33317">
    <property type="entry name" value="POLYNUCLEOTIDYL TRANSFERASE, RIBONUCLEASE H-LIKE SUPERFAMILY PROTEIN"/>
    <property type="match status" value="1"/>
</dbReference>
<dbReference type="GO" id="GO:0000967">
    <property type="term" value="P:rRNA 5'-end processing"/>
    <property type="evidence" value="ECO:0007669"/>
    <property type="project" value="UniProtKB-UniRule"/>
</dbReference>
<evidence type="ECO:0000256" key="2">
    <source>
        <dbReference type="ARBA" id="ARBA00022517"/>
    </source>
</evidence>
<proteinExistence type="inferred from homology"/>
<dbReference type="InterPro" id="IPR005227">
    <property type="entry name" value="YqgF"/>
</dbReference>
<dbReference type="GO" id="GO:0005829">
    <property type="term" value="C:cytosol"/>
    <property type="evidence" value="ECO:0007669"/>
    <property type="project" value="TreeGrafter"/>
</dbReference>
<accession>A0A6A9USN4</accession>
<comment type="subcellular location">
    <subcellularLocation>
        <location evidence="5">Cytoplasm</location>
    </subcellularLocation>
</comment>
<dbReference type="Gene3D" id="3.30.420.140">
    <property type="entry name" value="YqgF/RNase H-like domain"/>
    <property type="match status" value="1"/>
</dbReference>
<protein>
    <recommendedName>
        <fullName evidence="5">Putative pre-16S rRNA nuclease</fullName>
        <ecNumber evidence="5">3.1.-.-</ecNumber>
    </recommendedName>
</protein>
<dbReference type="Pfam" id="PF03652">
    <property type="entry name" value="RuvX"/>
    <property type="match status" value="1"/>
</dbReference>
<dbReference type="Proteomes" id="UP000435304">
    <property type="component" value="Unassembled WGS sequence"/>
</dbReference>
<organism evidence="7 8">
    <name type="scientific">Auraticoccus cholistanensis</name>
    <dbReference type="NCBI Taxonomy" id="2656650"/>
    <lineage>
        <taxon>Bacteria</taxon>
        <taxon>Bacillati</taxon>
        <taxon>Actinomycetota</taxon>
        <taxon>Actinomycetes</taxon>
        <taxon>Propionibacteriales</taxon>
        <taxon>Propionibacteriaceae</taxon>
        <taxon>Auraticoccus</taxon>
    </lineage>
</organism>
<dbReference type="EC" id="3.1.-.-" evidence="5"/>
<evidence type="ECO:0000256" key="5">
    <source>
        <dbReference type="HAMAP-Rule" id="MF_00651"/>
    </source>
</evidence>
<keyword evidence="4 5" id="KW-0378">Hydrolase</keyword>
<evidence type="ECO:0000313" key="8">
    <source>
        <dbReference type="Proteomes" id="UP000435304"/>
    </source>
</evidence>
<name>A0A6A9USN4_9ACTN</name>
<dbReference type="AlphaFoldDB" id="A0A6A9USN4"/>
<dbReference type="GO" id="GO:0016788">
    <property type="term" value="F:hydrolase activity, acting on ester bonds"/>
    <property type="evidence" value="ECO:0007669"/>
    <property type="project" value="UniProtKB-UniRule"/>
</dbReference>
<evidence type="ECO:0000256" key="3">
    <source>
        <dbReference type="ARBA" id="ARBA00022722"/>
    </source>
</evidence>
<dbReference type="HAMAP" id="MF_00651">
    <property type="entry name" value="Nuclease_YqgF"/>
    <property type="match status" value="1"/>
</dbReference>
<reference evidence="7 8" key="1">
    <citation type="submission" date="2019-12" db="EMBL/GenBank/DDBJ databases">
        <title>Auraticoccus cholistani sp. nov., an actinomycete isolated from soil of Cholistan desert.</title>
        <authorList>
            <person name="Cheema M.T."/>
        </authorList>
    </citation>
    <scope>NUCLEOTIDE SEQUENCE [LARGE SCALE GENOMIC DNA]</scope>
    <source>
        <strain evidence="7 8">F435</strain>
    </source>
</reference>
<evidence type="ECO:0000256" key="4">
    <source>
        <dbReference type="ARBA" id="ARBA00022801"/>
    </source>
</evidence>
<sequence length="151" mass="16414">MRTGVRLGLDWGRARIGVARCDPAATLAVPVTTVPADRDSYARVAELVAEHEAVEVVLGLPIALDGTEGPAAQDVRRHAVRLADRLPVDVRLVDERLSTVTASRGLRERGRDARRQRSVIDQAAAVEILERALDAERRTGRAPGELVARSR</sequence>
<keyword evidence="8" id="KW-1185">Reference proteome</keyword>
<dbReference type="EMBL" id="WPCU01000005">
    <property type="protein sequence ID" value="MVA75936.1"/>
    <property type="molecule type" value="Genomic_DNA"/>
</dbReference>
<evidence type="ECO:0000259" key="6">
    <source>
        <dbReference type="SMART" id="SM00732"/>
    </source>
</evidence>